<keyword evidence="2" id="KW-1185">Reference proteome</keyword>
<reference evidence="1 2" key="1">
    <citation type="submission" date="2014-04" db="EMBL/GenBank/DDBJ databases">
        <authorList>
            <consortium name="DOE Joint Genome Institute"/>
            <person name="Kuo A."/>
            <person name="Kohler A."/>
            <person name="Costa M.D."/>
            <person name="Nagy L.G."/>
            <person name="Floudas D."/>
            <person name="Copeland A."/>
            <person name="Barry K.W."/>
            <person name="Cichocki N."/>
            <person name="Veneault-Fourrey C."/>
            <person name="LaButti K."/>
            <person name="Lindquist E.A."/>
            <person name="Lipzen A."/>
            <person name="Lundell T."/>
            <person name="Morin E."/>
            <person name="Murat C."/>
            <person name="Sun H."/>
            <person name="Tunlid A."/>
            <person name="Henrissat B."/>
            <person name="Grigoriev I.V."/>
            <person name="Hibbett D.S."/>
            <person name="Martin F."/>
            <person name="Nordberg H.P."/>
            <person name="Cantor M.N."/>
            <person name="Hua S.X."/>
        </authorList>
    </citation>
    <scope>NUCLEOTIDE SEQUENCE [LARGE SCALE GENOMIC DNA]</scope>
    <source>
        <strain evidence="1 2">Marx 270</strain>
    </source>
</reference>
<dbReference type="Proteomes" id="UP000054217">
    <property type="component" value="Unassembled WGS sequence"/>
</dbReference>
<dbReference type="HOGENOM" id="CLU_754626_0_0_1"/>
<name>A0A0C3NIM8_PISTI</name>
<evidence type="ECO:0000313" key="1">
    <source>
        <dbReference type="EMBL" id="KIN95545.1"/>
    </source>
</evidence>
<evidence type="ECO:0000313" key="2">
    <source>
        <dbReference type="Proteomes" id="UP000054217"/>
    </source>
</evidence>
<organism evidence="1 2">
    <name type="scientific">Pisolithus tinctorius Marx 270</name>
    <dbReference type="NCBI Taxonomy" id="870435"/>
    <lineage>
        <taxon>Eukaryota</taxon>
        <taxon>Fungi</taxon>
        <taxon>Dikarya</taxon>
        <taxon>Basidiomycota</taxon>
        <taxon>Agaricomycotina</taxon>
        <taxon>Agaricomycetes</taxon>
        <taxon>Agaricomycetidae</taxon>
        <taxon>Boletales</taxon>
        <taxon>Sclerodermatineae</taxon>
        <taxon>Pisolithaceae</taxon>
        <taxon>Pisolithus</taxon>
    </lineage>
</organism>
<reference evidence="2" key="2">
    <citation type="submission" date="2015-01" db="EMBL/GenBank/DDBJ databases">
        <title>Evolutionary Origins and Diversification of the Mycorrhizal Mutualists.</title>
        <authorList>
            <consortium name="DOE Joint Genome Institute"/>
            <consortium name="Mycorrhizal Genomics Consortium"/>
            <person name="Kohler A."/>
            <person name="Kuo A."/>
            <person name="Nagy L.G."/>
            <person name="Floudas D."/>
            <person name="Copeland A."/>
            <person name="Barry K.W."/>
            <person name="Cichocki N."/>
            <person name="Veneault-Fourrey C."/>
            <person name="LaButti K."/>
            <person name="Lindquist E.A."/>
            <person name="Lipzen A."/>
            <person name="Lundell T."/>
            <person name="Morin E."/>
            <person name="Murat C."/>
            <person name="Riley R."/>
            <person name="Ohm R."/>
            <person name="Sun H."/>
            <person name="Tunlid A."/>
            <person name="Henrissat B."/>
            <person name="Grigoriev I.V."/>
            <person name="Hibbett D.S."/>
            <person name="Martin F."/>
        </authorList>
    </citation>
    <scope>NUCLEOTIDE SEQUENCE [LARGE SCALE GENOMIC DNA]</scope>
    <source>
        <strain evidence="2">Marx 270</strain>
    </source>
</reference>
<gene>
    <name evidence="1" type="ORF">M404DRAFT_17088</name>
</gene>
<dbReference type="EMBL" id="KN832065">
    <property type="protein sequence ID" value="KIN95545.1"/>
    <property type="molecule type" value="Genomic_DNA"/>
</dbReference>
<dbReference type="AlphaFoldDB" id="A0A0C3NIM8"/>
<accession>A0A0C3NIM8</accession>
<dbReference type="STRING" id="870435.A0A0C3NIM8"/>
<dbReference type="OrthoDB" id="2643354at2759"/>
<proteinExistence type="predicted"/>
<protein>
    <submittedName>
        <fullName evidence="1">Uncharacterized protein</fullName>
    </submittedName>
</protein>
<sequence length="367" mass="40593">MNCYVVPTDRDHASPNKRISALPSPTYTVQRSEGALANYSPKLESYVTDPGLYNFLDSLEVRWTTIDPVRFAEQGGKAGPLYLWIGVVPRSLSFEDAKAVADGCKEILANAQFHDVEIAFRESIFTQSAGPQLLNHLPFPPLNSTDDIRSTFTPSLSVQIAPRDTPHNEGTGALYLRESNQILYEYGKTSKLAHEVLILGSKAYTDALENMMAKIGHDVISVDFTEDWALINIYRDKIDWNVFKGNTVYLGNKISGLVKEDEIRKQKQLDTNSEGCLLVVRNGKTAGITIGRGTGIHGMKGTSMAVAIYPYIHKDGVFSAPGRIVGLLTGGAGTIDSTNLTYLTPYYWVEERIKQAFPNSYLYPIVD</sequence>
<dbReference type="InParanoid" id="A0A0C3NIM8"/>